<keyword evidence="1" id="KW-1283">Bacterial microcompartment</keyword>
<evidence type="ECO:0000313" key="3">
    <source>
        <dbReference type="Proteomes" id="UP000779508"/>
    </source>
</evidence>
<gene>
    <name evidence="1" type="primary">eutB</name>
    <name evidence="2" type="ORF">KQI88_01275</name>
</gene>
<dbReference type="PANTHER" id="PTHR39329">
    <property type="entry name" value="ETHANOLAMINE AMMONIA-LYASE HEAVY CHAIN"/>
    <property type="match status" value="1"/>
</dbReference>
<feature type="binding site" evidence="1">
    <location>
        <begin position="160"/>
        <end position="162"/>
    </location>
    <ligand>
        <name>substrate</name>
    </ligand>
</feature>
<keyword evidence="1" id="KW-0846">Cobalamin</keyword>
<evidence type="ECO:0000313" key="2">
    <source>
        <dbReference type="EMBL" id="MBU5675047.1"/>
    </source>
</evidence>
<dbReference type="Proteomes" id="UP000779508">
    <property type="component" value="Unassembled WGS sequence"/>
</dbReference>
<organism evidence="2 3">
    <name type="scientific">Alkaliphilus flagellatus</name>
    <dbReference type="NCBI Taxonomy" id="2841507"/>
    <lineage>
        <taxon>Bacteria</taxon>
        <taxon>Bacillati</taxon>
        <taxon>Bacillota</taxon>
        <taxon>Clostridia</taxon>
        <taxon>Peptostreptococcales</taxon>
        <taxon>Natronincolaceae</taxon>
        <taxon>Alkaliphilus</taxon>
    </lineage>
</organism>
<dbReference type="Pfam" id="PF06751">
    <property type="entry name" value="EutB"/>
    <property type="match status" value="1"/>
</dbReference>
<dbReference type="PANTHER" id="PTHR39329:SF1">
    <property type="entry name" value="ETHANOLAMINE AMMONIA-LYASE LARGE SUBUNIT"/>
    <property type="match status" value="1"/>
</dbReference>
<keyword evidence="1" id="KW-0170">Cobalt</keyword>
<comment type="caution">
    <text evidence="2">The sequence shown here is derived from an EMBL/GenBank/DDBJ whole genome shotgun (WGS) entry which is preliminary data.</text>
</comment>
<comment type="subunit">
    <text evidence="1">The basic unit is a heterodimer which dimerizes to form tetramers. The heterotetramers trimerize; 6 large subunits form a core ring with 6 small subunits projecting outwards.</text>
</comment>
<accession>A0ABS6G022</accession>
<proteinExistence type="inferred from homology"/>
<dbReference type="InterPro" id="IPR010628">
    <property type="entry name" value="EutB"/>
</dbReference>
<comment type="cofactor">
    <cofactor evidence="1">
        <name>adenosylcob(III)alamin</name>
        <dbReference type="ChEBI" id="CHEBI:18408"/>
    </cofactor>
    <text evidence="1">Binds between the large and small subunits.</text>
</comment>
<feature type="binding site" evidence="1">
    <location>
        <position position="246"/>
    </location>
    <ligand>
        <name>adenosylcob(III)alamin</name>
        <dbReference type="ChEBI" id="CHEBI:18408"/>
    </ligand>
</feature>
<comment type="similarity">
    <text evidence="1">Belongs to the EutB family.</text>
</comment>
<dbReference type="RefSeq" id="WP_216414553.1">
    <property type="nucleotide sequence ID" value="NZ_JAHLQK010000001.1"/>
</dbReference>
<dbReference type="EMBL" id="JAHLQK010000001">
    <property type="protein sequence ID" value="MBU5675047.1"/>
    <property type="molecule type" value="Genomic_DNA"/>
</dbReference>
<evidence type="ECO:0000256" key="1">
    <source>
        <dbReference type="HAMAP-Rule" id="MF_00861"/>
    </source>
</evidence>
<feature type="binding site" evidence="1">
    <location>
        <position position="193"/>
    </location>
    <ligand>
        <name>substrate</name>
    </ligand>
</feature>
<comment type="function">
    <text evidence="1">Catalyzes the deamination of various vicinal amino-alcohols to oxo compounds. Allows this organism to utilize ethanolamine as the sole source of nitrogen and carbon in the presence of vitamin B12.</text>
</comment>
<feature type="binding site" evidence="1">
    <location>
        <position position="401"/>
    </location>
    <ligand>
        <name>adenosylcob(III)alamin</name>
        <dbReference type="ChEBI" id="CHEBI:18408"/>
    </ligand>
</feature>
<keyword evidence="3" id="KW-1185">Reference proteome</keyword>
<feature type="binding site" evidence="1">
    <location>
        <position position="287"/>
    </location>
    <ligand>
        <name>substrate</name>
    </ligand>
</feature>
<comment type="catalytic activity">
    <reaction evidence="1">
        <text>ethanolamine = acetaldehyde + NH4(+)</text>
        <dbReference type="Rhea" id="RHEA:15313"/>
        <dbReference type="ChEBI" id="CHEBI:15343"/>
        <dbReference type="ChEBI" id="CHEBI:28938"/>
        <dbReference type="ChEBI" id="CHEBI:57603"/>
        <dbReference type="EC" id="4.3.1.7"/>
    </reaction>
</comment>
<dbReference type="HAMAP" id="MF_00861">
    <property type="entry name" value="EutB"/>
    <property type="match status" value="1"/>
</dbReference>
<dbReference type="EC" id="4.3.1.7" evidence="1"/>
<dbReference type="PIRSF" id="PIRSF018788">
    <property type="entry name" value="EutB"/>
    <property type="match status" value="1"/>
</dbReference>
<name>A0ABS6G022_9FIRM</name>
<keyword evidence="1" id="KW-0456">Lyase</keyword>
<feature type="binding site" evidence="1">
    <location>
        <position position="362"/>
    </location>
    <ligand>
        <name>substrate</name>
    </ligand>
</feature>
<feature type="binding site" evidence="1">
    <location>
        <position position="295"/>
    </location>
    <ligand>
        <name>adenosylcob(III)alamin</name>
        <dbReference type="ChEBI" id="CHEBI:18408"/>
    </ligand>
</feature>
<protein>
    <recommendedName>
        <fullName evidence="1">Ethanolamine ammonia-lyase large subunit</fullName>
        <shortName evidence="1">EAL large subunit</shortName>
        <ecNumber evidence="1">4.3.1.7</ecNumber>
    </recommendedName>
</protein>
<sequence length="455" mass="49682">MILKTKLFGKTYQFSSVMEVMGKANEEKSGDNLAGVAADSAEERVAAKVVLSQLTLSDLFNNPAVPYEKDEVTRIIIDNVNLKTYEKIKNWTVAKLREWILNNNTTNYDIHRISNGLTAEMVAAVAKIMSNLDLIVGAQKITITKTANTTIGLPGTFSTRLQPNHPTDNVDGIMASVMEGLSMGSGDAVIGLNPVDDTTESVKRILHKFNDFINEWEIPTQHVVLAHVATQMEAMEQGAPTGLVFQSIAGSQKGNAAFGISAKMLSEAKDMALKLGTAVGPNVMYFETGQGSELSSDAHNGVDQLTMEARCYGFAKYFDPFLVNTVVGFIGPEYLYDSKQVIRAGLEDHFMGKLTGISMGCDVCYTNHMKADQNDAENLTVLLAAAGVNFIMSIPSGDDVMLNYQTTGYHEGASIRQLLNKRTIKEFDQWLEKMGFSENGRLTSKAGDASVFLKH</sequence>
<dbReference type="NCBIfam" id="NF011649">
    <property type="entry name" value="PRK15067.1"/>
    <property type="match status" value="1"/>
</dbReference>
<comment type="pathway">
    <text evidence="1">Amine and polyamine degradation; ethanolamine degradation.</text>
</comment>
<feature type="binding site" evidence="1">
    <location>
        <position position="194"/>
    </location>
    <ligand>
        <name>adenosylcob(III)alamin</name>
        <dbReference type="ChEBI" id="CHEBI:18408"/>
    </ligand>
</feature>
<reference evidence="2 3" key="1">
    <citation type="submission" date="2021-06" db="EMBL/GenBank/DDBJ databases">
        <authorList>
            <person name="Sun Q."/>
            <person name="Li D."/>
        </authorList>
    </citation>
    <scope>NUCLEOTIDE SEQUENCE [LARGE SCALE GENOMIC DNA]</scope>
    <source>
        <strain evidence="2 3">MSJ-5</strain>
    </source>
</reference>
<comment type="subcellular location">
    <subcellularLocation>
        <location evidence="1">Bacterial microcompartment</location>
    </subcellularLocation>
</comment>